<feature type="coiled-coil region" evidence="2">
    <location>
        <begin position="339"/>
        <end position="373"/>
    </location>
</feature>
<keyword evidence="5" id="KW-1185">Reference proteome</keyword>
<dbReference type="GO" id="GO:0030041">
    <property type="term" value="P:actin filament polymerization"/>
    <property type="evidence" value="ECO:0007669"/>
    <property type="project" value="TreeGrafter"/>
</dbReference>
<keyword evidence="1" id="KW-0802">TPR repeat</keyword>
<dbReference type="GO" id="GO:0015629">
    <property type="term" value="C:actin cytoskeleton"/>
    <property type="evidence" value="ECO:0007669"/>
    <property type="project" value="TreeGrafter"/>
</dbReference>
<feature type="region of interest" description="Disordered" evidence="3">
    <location>
        <begin position="809"/>
        <end position="861"/>
    </location>
</feature>
<sequence>MLWRKKRDAEVLFLLASLLLTDVRSVRGATHWMVTEEGLSIQAATDSLYNMAQPHDLVQFLRQEERVGLATSAESVISGQKSSIKRRESKDDPDIENKMMENDPDCKKAGETLAKQDLFASYAIVPADLGFDMETSLGKPRTISSNVELLEPHCAKNMRLSFSMAAFEHLKGLYSRETLATSVELDLKSKVLGEWERLADFGHFVALALNENPNDWLLYNLATFYWRISGNALEAVECCRRALHLTPRKAYAMPLLNLGNILHRASHSKDAVVVLSVLVSLDDSMAAGHCALGDALVLSGNYTEAITVYSRCLRADGSFPNADRKRAAVRCHKKLESALEMQHENLQRTISELKSYEKRLESVRNIHENVLNSVADPETKQQANLVYDFFTYGPIEHSHCETVEEEGRKGRASMVCTVDSWDGYRRALDAKHEALYGSKRASRTDHRPTPATASDDDEEEETFDSSTWTTEERSFFRNLEPYRAMDLDEPQLQRRYPILNKAHLTAEDYIFLDLTWPNQTDCEKTRPQLPQRHDFPSIFVSPENKGYIVVDLLTKYLNLDVSAEHPLPWYPPFCSTAAKDLHVPAVDHLQGVIIAGKKTATSVAEENLRSILMELAGNPAGQSDADVGQRINTLLNYAIGPRWILLNLAALYWRVLGVPSEAVACLRMALAEQPERYPDVALIQLAQLVITAGGDRYDDAITLLNKAIERDNFEPAPQYLLGLIRIFKQNFTGAHAHIRVALEADPRFPGARHAVRALRCSMRYSPSRLPENAVAVPCPEHVVQNFFCLIDTEGKERCYIEEKHRDLARMTGKQPTSQNDKLVSECVNPPPLASLLPPVSKEKESELNSESNQDPSDLPAKEKVVPKGMKDINVPTMTNYEEEDESDEVPLDFGMGDERKTAKPVRPPPSKTEVNYDTPPGHSVHAQAQEWQQEVELPRGTLQMPPMPELEQLTDRKQMLAYDAALPEILPFPFPDQVEKGMTLVTNLPTTTADCTKLQKRVNLEQATSTWLSVTAKGVRLENYMDFNTPVPGIAGLEPVCPDLENSTMWTLDHLNGYHYRDRLHFYRPEKGLKEAFQSLGNDKERIEHVAARLTLAMKISRIQEHMSKGQDGGVHWTLTTVAALYWRVKGDALNAIKCLRHSLNNAPADMRDLALVSMANVYHQAGMLHSALIAGGAALQQSPKFVVIHFTIANIYAAMGDLDRAMQFYYSTLALQNNFEPAKERIRTIHCIQGKLPPHSTEHDSL</sequence>
<organism evidence="5 6">
    <name type="scientific">Plectus sambesii</name>
    <dbReference type="NCBI Taxonomy" id="2011161"/>
    <lineage>
        <taxon>Eukaryota</taxon>
        <taxon>Metazoa</taxon>
        <taxon>Ecdysozoa</taxon>
        <taxon>Nematoda</taxon>
        <taxon>Chromadorea</taxon>
        <taxon>Plectida</taxon>
        <taxon>Plectina</taxon>
        <taxon>Plectoidea</taxon>
        <taxon>Plectidae</taxon>
        <taxon>Plectus</taxon>
    </lineage>
</organism>
<dbReference type="WBParaSite" id="PSAMB.scaffold547size47532.g6864.t1">
    <property type="protein sequence ID" value="PSAMB.scaffold547size47532.g6864.t1"/>
    <property type="gene ID" value="PSAMB.scaffold547size47532.g6864"/>
</dbReference>
<feature type="compositionally biased region" description="Basic and acidic residues" evidence="3">
    <location>
        <begin position="85"/>
        <end position="103"/>
    </location>
</feature>
<dbReference type="AlphaFoldDB" id="A0A914WXF2"/>
<feature type="signal peptide" evidence="4">
    <location>
        <begin position="1"/>
        <end position="28"/>
    </location>
</feature>
<reference evidence="6" key="1">
    <citation type="submission" date="2022-11" db="UniProtKB">
        <authorList>
            <consortium name="WormBaseParasite"/>
        </authorList>
    </citation>
    <scope>IDENTIFICATION</scope>
</reference>
<dbReference type="PANTHER" id="PTHR16091">
    <property type="entry name" value="TTC17 PROTEIN"/>
    <property type="match status" value="1"/>
</dbReference>
<evidence type="ECO:0000256" key="4">
    <source>
        <dbReference type="SAM" id="SignalP"/>
    </source>
</evidence>
<protein>
    <submittedName>
        <fullName evidence="6">Tetratricopeptide repeat protein 17</fullName>
    </submittedName>
</protein>
<dbReference type="PROSITE" id="PS50005">
    <property type="entry name" value="TPR"/>
    <property type="match status" value="1"/>
</dbReference>
<keyword evidence="4" id="KW-0732">Signal</keyword>
<dbReference type="InterPro" id="IPR052630">
    <property type="entry name" value="TTC17"/>
</dbReference>
<evidence type="ECO:0000256" key="1">
    <source>
        <dbReference type="PROSITE-ProRule" id="PRU00339"/>
    </source>
</evidence>
<dbReference type="SUPFAM" id="SSF48452">
    <property type="entry name" value="TPR-like"/>
    <property type="match status" value="1"/>
</dbReference>
<feature type="compositionally biased region" description="Polar residues" evidence="3">
    <location>
        <begin position="72"/>
        <end position="82"/>
    </location>
</feature>
<feature type="region of interest" description="Disordered" evidence="3">
    <location>
        <begin position="72"/>
        <end position="103"/>
    </location>
</feature>
<dbReference type="Gene3D" id="1.25.40.10">
    <property type="entry name" value="Tetratricopeptide repeat domain"/>
    <property type="match status" value="3"/>
</dbReference>
<name>A0A914WXF2_9BILA</name>
<dbReference type="GO" id="GO:0005737">
    <property type="term" value="C:cytoplasm"/>
    <property type="evidence" value="ECO:0007669"/>
    <property type="project" value="TreeGrafter"/>
</dbReference>
<feature type="repeat" description="TPR" evidence="1">
    <location>
        <begin position="1187"/>
        <end position="1220"/>
    </location>
</feature>
<evidence type="ECO:0000313" key="6">
    <source>
        <dbReference type="WBParaSite" id="PSAMB.scaffold547size47532.g6864.t1"/>
    </source>
</evidence>
<dbReference type="PANTHER" id="PTHR16091:SF1">
    <property type="entry name" value="TETRATRICOPEPTIDE REPEAT PROTEIN 17"/>
    <property type="match status" value="1"/>
</dbReference>
<dbReference type="InterPro" id="IPR019734">
    <property type="entry name" value="TPR_rpt"/>
</dbReference>
<feature type="region of interest" description="Disordered" evidence="3">
    <location>
        <begin position="438"/>
        <end position="467"/>
    </location>
</feature>
<dbReference type="Pfam" id="PF13181">
    <property type="entry name" value="TPR_8"/>
    <property type="match status" value="2"/>
</dbReference>
<dbReference type="SMART" id="SM00028">
    <property type="entry name" value="TPR"/>
    <property type="match status" value="6"/>
</dbReference>
<feature type="chain" id="PRO_5037363649" evidence="4">
    <location>
        <begin position="29"/>
        <end position="1247"/>
    </location>
</feature>
<dbReference type="InterPro" id="IPR011990">
    <property type="entry name" value="TPR-like_helical_dom_sf"/>
</dbReference>
<accession>A0A914WXF2</accession>
<dbReference type="Proteomes" id="UP000887566">
    <property type="component" value="Unplaced"/>
</dbReference>
<evidence type="ECO:0000256" key="2">
    <source>
        <dbReference type="SAM" id="Coils"/>
    </source>
</evidence>
<evidence type="ECO:0000313" key="5">
    <source>
        <dbReference type="Proteomes" id="UP000887566"/>
    </source>
</evidence>
<evidence type="ECO:0000256" key="3">
    <source>
        <dbReference type="SAM" id="MobiDB-lite"/>
    </source>
</evidence>
<proteinExistence type="predicted"/>
<keyword evidence="2" id="KW-0175">Coiled coil</keyword>
<feature type="compositionally biased region" description="Acidic residues" evidence="3">
    <location>
        <begin position="454"/>
        <end position="463"/>
    </location>
</feature>